<reference evidence="1 2" key="1">
    <citation type="submission" date="2017-06" db="EMBL/GenBank/DDBJ databases">
        <authorList>
            <person name="Kim H.J."/>
            <person name="Triplett B.A."/>
        </authorList>
    </citation>
    <scope>NUCLEOTIDE SEQUENCE [LARGE SCALE GENOMIC DNA]</scope>
    <source>
        <strain evidence="1 2">CGMCC 4.2132</strain>
    </source>
</reference>
<keyword evidence="2" id="KW-1185">Reference proteome</keyword>
<accession>A0A239BUI2</accession>
<evidence type="ECO:0000313" key="1">
    <source>
        <dbReference type="EMBL" id="SNS11319.1"/>
    </source>
</evidence>
<gene>
    <name evidence="1" type="ORF">SAMN05216276_1004130</name>
</gene>
<name>A0A239BUI2_9ACTN</name>
<sequence length="57" mass="6405">MIDEPFIHKRSYACFLSFVVIEPEGRGIKRRDIELGRPVTMAPTATAAGAWSGRWGR</sequence>
<evidence type="ECO:0000313" key="2">
    <source>
        <dbReference type="Proteomes" id="UP000198282"/>
    </source>
</evidence>
<proteinExistence type="predicted"/>
<dbReference type="AlphaFoldDB" id="A0A239BUI2"/>
<dbReference type="EMBL" id="FZOD01000004">
    <property type="protein sequence ID" value="SNS11319.1"/>
    <property type="molecule type" value="Genomic_DNA"/>
</dbReference>
<organism evidence="1 2">
    <name type="scientific">Streptosporangium subroseum</name>
    <dbReference type="NCBI Taxonomy" id="106412"/>
    <lineage>
        <taxon>Bacteria</taxon>
        <taxon>Bacillati</taxon>
        <taxon>Actinomycetota</taxon>
        <taxon>Actinomycetes</taxon>
        <taxon>Streptosporangiales</taxon>
        <taxon>Streptosporangiaceae</taxon>
        <taxon>Streptosporangium</taxon>
    </lineage>
</organism>
<dbReference type="Proteomes" id="UP000198282">
    <property type="component" value="Unassembled WGS sequence"/>
</dbReference>
<protein>
    <submittedName>
        <fullName evidence="1">Uncharacterized protein</fullName>
    </submittedName>
</protein>